<feature type="region of interest" description="Disordered" evidence="1">
    <location>
        <begin position="186"/>
        <end position="229"/>
    </location>
</feature>
<dbReference type="AlphaFoldDB" id="A0A1S1QVL3"/>
<reference evidence="3" key="1">
    <citation type="submission" date="2016-07" db="EMBL/GenBank/DDBJ databases">
        <title>Frankia sp. NRRL B-16219 Genome sequencing.</title>
        <authorList>
            <person name="Ghodhbane-Gtari F."/>
            <person name="Swanson E."/>
            <person name="Gueddou A."/>
            <person name="Louati M."/>
            <person name="Nouioui I."/>
            <person name="Hezbri K."/>
            <person name="Abebe-Akele F."/>
            <person name="Simpson S."/>
            <person name="Morris K."/>
            <person name="Thomas K."/>
            <person name="Gtari M."/>
            <person name="Tisa L.S."/>
        </authorList>
    </citation>
    <scope>NUCLEOTIDE SEQUENCE [LARGE SCALE GENOMIC DNA]</scope>
    <source>
        <strain evidence="3">NRRL B-16219</strain>
    </source>
</reference>
<proteinExistence type="predicted"/>
<evidence type="ECO:0000313" key="2">
    <source>
        <dbReference type="EMBL" id="OHV37305.1"/>
    </source>
</evidence>
<organism evidence="2 3">
    <name type="scientific">Parafrankia soli</name>
    <dbReference type="NCBI Taxonomy" id="2599596"/>
    <lineage>
        <taxon>Bacteria</taxon>
        <taxon>Bacillati</taxon>
        <taxon>Actinomycetota</taxon>
        <taxon>Actinomycetes</taxon>
        <taxon>Frankiales</taxon>
        <taxon>Frankiaceae</taxon>
        <taxon>Parafrankia</taxon>
    </lineage>
</organism>
<evidence type="ECO:0000313" key="3">
    <source>
        <dbReference type="Proteomes" id="UP000179769"/>
    </source>
</evidence>
<keyword evidence="3" id="KW-1185">Reference proteome</keyword>
<dbReference type="Proteomes" id="UP000179769">
    <property type="component" value="Unassembled WGS sequence"/>
</dbReference>
<accession>A0A1S1QVL3</accession>
<protein>
    <recommendedName>
        <fullName evidence="4">DUF3710 domain-containing protein</fullName>
    </recommendedName>
</protein>
<evidence type="ECO:0008006" key="4">
    <source>
        <dbReference type="Google" id="ProtNLM"/>
    </source>
</evidence>
<name>A0A1S1QVL3_9ACTN</name>
<dbReference type="EMBL" id="MAXA01000113">
    <property type="protein sequence ID" value="OHV37305.1"/>
    <property type="molecule type" value="Genomic_DNA"/>
</dbReference>
<dbReference type="RefSeq" id="WP_071061629.1">
    <property type="nucleotide sequence ID" value="NZ_JBFLUH010000075.1"/>
</dbReference>
<dbReference type="Pfam" id="PF12502">
    <property type="entry name" value="DUF3710"/>
    <property type="match status" value="1"/>
</dbReference>
<dbReference type="InterPro" id="IPR022183">
    <property type="entry name" value="DUF3710"/>
</dbReference>
<evidence type="ECO:0000256" key="1">
    <source>
        <dbReference type="SAM" id="MobiDB-lite"/>
    </source>
</evidence>
<gene>
    <name evidence="2" type="ORF">BBK14_02725</name>
</gene>
<feature type="region of interest" description="Disordered" evidence="1">
    <location>
        <begin position="1"/>
        <end position="26"/>
    </location>
</feature>
<sequence>MFGRGRRSSAVMAADPRAEEPDDVDLVGPFDLEEAPDDDVHRLDLGALRVPALRGVQVQFQVEESTGKPLTVVVTDGRSAMELAVFAAPKTSPLWDDVRTEILETVRDTGGSEVEGPYGLELRLRLPTSQPGETVPGRMIGVDGPRWFLRAVVTGAAGQDPSAGPLLDETLGGIIVVRGDSAMPVRDPLPLRLPKEISEHPDGPGAEAEQRSDSRPAIPVPGVRISETR</sequence>
<comment type="caution">
    <text evidence="2">The sequence shown here is derived from an EMBL/GenBank/DDBJ whole genome shotgun (WGS) entry which is preliminary data.</text>
</comment>
<feature type="compositionally biased region" description="Basic and acidic residues" evidence="1">
    <location>
        <begin position="193"/>
        <end position="214"/>
    </location>
</feature>